<dbReference type="OrthoDB" id="2018133at2759"/>
<evidence type="ECO:0000256" key="4">
    <source>
        <dbReference type="ARBA" id="ARBA00023140"/>
    </source>
</evidence>
<dbReference type="PANTHER" id="PTHR43684">
    <property type="match status" value="1"/>
</dbReference>
<keyword evidence="5" id="KW-0413">Isomerase</keyword>
<evidence type="ECO:0000256" key="2">
    <source>
        <dbReference type="ARBA" id="ARBA00005005"/>
    </source>
</evidence>
<accession>A3LYV7</accession>
<dbReference type="FunCoup" id="A3LYV7">
    <property type="interactions" value="234"/>
</dbReference>
<dbReference type="Gene3D" id="3.90.226.10">
    <property type="entry name" value="2-enoyl-CoA Hydratase, Chain A, domain 1"/>
    <property type="match status" value="1"/>
</dbReference>
<evidence type="ECO:0000256" key="5">
    <source>
        <dbReference type="ARBA" id="ARBA00023235"/>
    </source>
</evidence>
<dbReference type="AlphaFoldDB" id="A3LYV7"/>
<dbReference type="GO" id="GO:0005782">
    <property type="term" value="C:peroxisomal matrix"/>
    <property type="evidence" value="ECO:0007669"/>
    <property type="project" value="TreeGrafter"/>
</dbReference>
<dbReference type="InterPro" id="IPR029045">
    <property type="entry name" value="ClpP/crotonase-like_dom_sf"/>
</dbReference>
<evidence type="ECO:0000313" key="6">
    <source>
        <dbReference type="EMBL" id="ABN68046.2"/>
    </source>
</evidence>
<dbReference type="InterPro" id="IPR001753">
    <property type="entry name" value="Enoyl-CoA_hydra/iso"/>
</dbReference>
<keyword evidence="7" id="KW-1185">Reference proteome</keyword>
<dbReference type="OMA" id="FQAIMDF"/>
<reference evidence="6 7" key="1">
    <citation type="journal article" date="2007" name="Nat. Biotechnol.">
        <title>Genome sequence of the lignocellulose-bioconverting and xylose-fermenting yeast Pichia stipitis.</title>
        <authorList>
            <person name="Jeffries T.W."/>
            <person name="Grigoriev I.V."/>
            <person name="Grimwood J."/>
            <person name="Laplaza J.M."/>
            <person name="Aerts A."/>
            <person name="Salamov A."/>
            <person name="Schmutz J."/>
            <person name="Lindquist E."/>
            <person name="Dehal P."/>
            <person name="Shapiro H."/>
            <person name="Jin Y.S."/>
            <person name="Passoth V."/>
            <person name="Richardson P.M."/>
        </authorList>
    </citation>
    <scope>NUCLEOTIDE SEQUENCE [LARGE SCALE GENOMIC DNA]</scope>
    <source>
        <strain evidence="7">ATCC 58785 / CBS 6054 / NBRC 10063 / NRRL Y-11545</strain>
    </source>
</reference>
<gene>
    <name evidence="6" type="ORF">PICST_63463</name>
</gene>
<dbReference type="HOGENOM" id="CLU_009834_6_2_1"/>
<dbReference type="InParanoid" id="A3LYV7"/>
<dbReference type="Proteomes" id="UP000002258">
    <property type="component" value="Chromosome 7"/>
</dbReference>
<dbReference type="STRING" id="322104.A3LYV7"/>
<proteinExistence type="inferred from homology"/>
<dbReference type="FunFam" id="3.90.226.10:FF:000048">
    <property type="entry name" value="3,2-trans-enoyl-CoA isomerase"/>
    <property type="match status" value="1"/>
</dbReference>
<dbReference type="PANTHER" id="PTHR43684:SF1">
    <property type="entry name" value="ENOYL-COA DELTA ISOMERASE 2"/>
    <property type="match status" value="1"/>
</dbReference>
<evidence type="ECO:0000256" key="1">
    <source>
        <dbReference type="ARBA" id="ARBA00004275"/>
    </source>
</evidence>
<evidence type="ECO:0000313" key="7">
    <source>
        <dbReference type="Proteomes" id="UP000002258"/>
    </source>
</evidence>
<dbReference type="GO" id="GO:0004165">
    <property type="term" value="F:delta(3)-delta(2)-enoyl-CoA isomerase activity"/>
    <property type="evidence" value="ECO:0007669"/>
    <property type="project" value="UniProtKB-ARBA"/>
</dbReference>
<comment type="subcellular location">
    <subcellularLocation>
        <location evidence="1">Peroxisome</location>
    </subcellularLocation>
</comment>
<evidence type="ECO:0000256" key="3">
    <source>
        <dbReference type="ARBA" id="ARBA00005254"/>
    </source>
</evidence>
<dbReference type="SUPFAM" id="SSF52096">
    <property type="entry name" value="ClpP/crotonase"/>
    <property type="match status" value="1"/>
</dbReference>
<dbReference type="GO" id="GO:0006635">
    <property type="term" value="P:fatty acid beta-oxidation"/>
    <property type="evidence" value="ECO:0007669"/>
    <property type="project" value="TreeGrafter"/>
</dbReference>
<organism evidence="6 7">
    <name type="scientific">Scheffersomyces stipitis (strain ATCC 58785 / CBS 6054 / NBRC 10063 / NRRL Y-11545)</name>
    <name type="common">Yeast</name>
    <name type="synonym">Pichia stipitis</name>
    <dbReference type="NCBI Taxonomy" id="322104"/>
    <lineage>
        <taxon>Eukaryota</taxon>
        <taxon>Fungi</taxon>
        <taxon>Dikarya</taxon>
        <taxon>Ascomycota</taxon>
        <taxon>Saccharomycotina</taxon>
        <taxon>Pichiomycetes</taxon>
        <taxon>Debaryomycetaceae</taxon>
        <taxon>Scheffersomyces</taxon>
    </lineage>
</organism>
<dbReference type="KEGG" id="pic:PICST_63463"/>
<dbReference type="GeneID" id="4840641"/>
<dbReference type="eggNOG" id="KOG0016">
    <property type="taxonomic scope" value="Eukaryota"/>
</dbReference>
<protein>
    <submittedName>
        <fullName evidence="6">Uncharacterized protein</fullName>
    </submittedName>
</protein>
<comment type="similarity">
    <text evidence="3">Belongs to the enoyl-CoA hydratase/isomerase family.</text>
</comment>
<dbReference type="RefSeq" id="XP_001386075.2">
    <property type="nucleotide sequence ID" value="XM_001386038.1"/>
</dbReference>
<sequence length="274" mass="30757">MEGEDILYEVRGKVTIITFNIPQKLNALNGEQYLLLAKLVERADKEEDTILTLIQSSGRFFSAGANFADKSLANTDAADLFSHEYWLNRFVARNTYLTELFHNHRKILAAAVNGPVIGLSASLLALCDLIYVKEEKDFYILTPFANLGLVAEGAASATLFLRLGWSKASEALLLAKPISGKDLNNLGFINKTYDGQFKTTEEFNQAVHDELVNAFENLHFDSIIQNKQLLKSNRDQLITSANSKEVIRGFNKWIEGVPQGRFVQLAQKDIKHKF</sequence>
<keyword evidence="4" id="KW-0576">Peroxisome</keyword>
<dbReference type="InterPro" id="IPR051053">
    <property type="entry name" value="ECH/Chromodomain_protein"/>
</dbReference>
<comment type="pathway">
    <text evidence="2">Lipid metabolism; fatty acid beta-oxidation.</text>
</comment>
<dbReference type="CDD" id="cd06558">
    <property type="entry name" value="crotonase-like"/>
    <property type="match status" value="1"/>
</dbReference>
<dbReference type="Pfam" id="PF00378">
    <property type="entry name" value="ECH_1"/>
    <property type="match status" value="1"/>
</dbReference>
<dbReference type="EMBL" id="CP000501">
    <property type="protein sequence ID" value="ABN68046.2"/>
    <property type="molecule type" value="Genomic_DNA"/>
</dbReference>
<name>A3LYV7_PICST</name>